<accession>A0A1I7YBY9</accession>
<keyword evidence="1" id="KW-1185">Reference proteome</keyword>
<dbReference type="Proteomes" id="UP000095287">
    <property type="component" value="Unplaced"/>
</dbReference>
<evidence type="ECO:0000313" key="1">
    <source>
        <dbReference type="Proteomes" id="UP000095287"/>
    </source>
</evidence>
<evidence type="ECO:0000313" key="2">
    <source>
        <dbReference type="WBParaSite" id="L893_g14571.t1"/>
    </source>
</evidence>
<name>A0A1I7YBY9_9BILA</name>
<dbReference type="WBParaSite" id="L893_g14571.t1">
    <property type="protein sequence ID" value="L893_g14571.t1"/>
    <property type="gene ID" value="L893_g14571"/>
</dbReference>
<dbReference type="AlphaFoldDB" id="A0A1I7YBY9"/>
<reference evidence="2" key="1">
    <citation type="submission" date="2016-11" db="UniProtKB">
        <authorList>
            <consortium name="WormBaseParasite"/>
        </authorList>
    </citation>
    <scope>IDENTIFICATION</scope>
</reference>
<proteinExistence type="predicted"/>
<protein>
    <submittedName>
        <fullName evidence="2">Uncharacterized protein</fullName>
    </submittedName>
</protein>
<organism evidence="1 2">
    <name type="scientific">Steinernema glaseri</name>
    <dbReference type="NCBI Taxonomy" id="37863"/>
    <lineage>
        <taxon>Eukaryota</taxon>
        <taxon>Metazoa</taxon>
        <taxon>Ecdysozoa</taxon>
        <taxon>Nematoda</taxon>
        <taxon>Chromadorea</taxon>
        <taxon>Rhabditida</taxon>
        <taxon>Tylenchina</taxon>
        <taxon>Panagrolaimomorpha</taxon>
        <taxon>Strongyloidoidea</taxon>
        <taxon>Steinernematidae</taxon>
        <taxon>Steinernema</taxon>
    </lineage>
</organism>
<sequence length="100" mass="11389">MLIWSIAQRTTTSTENPAVDAFAEDGRGTRKTMILYMYVTCVTARPRRPGLCKSRVSVSGKMPRLGRDFSDDLRTSLEVNTLQKLLLLKLSIQQEEYYSL</sequence>